<proteinExistence type="predicted"/>
<dbReference type="PROSITE" id="PS51257">
    <property type="entry name" value="PROKAR_LIPOPROTEIN"/>
    <property type="match status" value="1"/>
</dbReference>
<evidence type="ECO:0000313" key="2">
    <source>
        <dbReference type="EMBL" id="MDQ7250777.1"/>
    </source>
</evidence>
<feature type="chain" id="PRO_5047218434" description="Lipoprotein" evidence="1">
    <location>
        <begin position="18"/>
        <end position="109"/>
    </location>
</feature>
<evidence type="ECO:0000313" key="3">
    <source>
        <dbReference type="Proteomes" id="UP001230156"/>
    </source>
</evidence>
<feature type="signal peptide" evidence="1">
    <location>
        <begin position="1"/>
        <end position="17"/>
    </location>
</feature>
<keyword evidence="1" id="KW-0732">Signal</keyword>
<evidence type="ECO:0008006" key="4">
    <source>
        <dbReference type="Google" id="ProtNLM"/>
    </source>
</evidence>
<reference evidence="3" key="1">
    <citation type="submission" date="2023-08" db="EMBL/GenBank/DDBJ databases">
        <title>Rhodospirillaceae gen. nov., a novel taxon isolated from the Yangtze River Yuezi River estuary sludge.</title>
        <authorList>
            <person name="Ruan L."/>
        </authorList>
    </citation>
    <scope>NUCLEOTIDE SEQUENCE [LARGE SCALE GENOMIC DNA]</scope>
    <source>
        <strain evidence="3">R-7</strain>
    </source>
</reference>
<gene>
    <name evidence="2" type="ORF">Q8A70_24020</name>
</gene>
<comment type="caution">
    <text evidence="2">The sequence shown here is derived from an EMBL/GenBank/DDBJ whole genome shotgun (WGS) entry which is preliminary data.</text>
</comment>
<dbReference type="EMBL" id="JAUYVI010000007">
    <property type="protein sequence ID" value="MDQ7250777.1"/>
    <property type="molecule type" value="Genomic_DNA"/>
</dbReference>
<dbReference type="Proteomes" id="UP001230156">
    <property type="component" value="Unassembled WGS sequence"/>
</dbReference>
<evidence type="ECO:0000256" key="1">
    <source>
        <dbReference type="SAM" id="SignalP"/>
    </source>
</evidence>
<protein>
    <recommendedName>
        <fullName evidence="4">Lipoprotein</fullName>
    </recommendedName>
</protein>
<name>A0ABU0YST1_9PROT</name>
<sequence>MKQTALCAALLLLSACASDRVVEARIAKTGESFTGTFDPGTFGGSLEMESAAGVKCTGRSTGSETIGTTVVVLICDDGRAGSAVLLDGPTRSTGSGVLGDDQVSLSISR</sequence>
<accession>A0ABU0YST1</accession>
<dbReference type="RefSeq" id="WP_379960464.1">
    <property type="nucleotide sequence ID" value="NZ_JAUYVI010000007.1"/>
</dbReference>
<organism evidence="2 3">
    <name type="scientific">Dongia sedimenti</name>
    <dbReference type="NCBI Taxonomy" id="3064282"/>
    <lineage>
        <taxon>Bacteria</taxon>
        <taxon>Pseudomonadati</taxon>
        <taxon>Pseudomonadota</taxon>
        <taxon>Alphaproteobacteria</taxon>
        <taxon>Rhodospirillales</taxon>
        <taxon>Dongiaceae</taxon>
        <taxon>Dongia</taxon>
    </lineage>
</organism>
<keyword evidence="3" id="KW-1185">Reference proteome</keyword>